<evidence type="ECO:0000313" key="3">
    <source>
        <dbReference type="Proteomes" id="UP000324927"/>
    </source>
</evidence>
<dbReference type="Proteomes" id="UP000324927">
    <property type="component" value="Unassembled WGS sequence"/>
</dbReference>
<dbReference type="AlphaFoldDB" id="A0A5A9GLT1"/>
<name>A0A5A9GLT1_AZOLI</name>
<dbReference type="Pfam" id="PF09413">
    <property type="entry name" value="DUF2007"/>
    <property type="match status" value="1"/>
</dbReference>
<proteinExistence type="predicted"/>
<gene>
    <name evidence="2" type="ORF">FZ942_18295</name>
</gene>
<organism evidence="2 3">
    <name type="scientific">Azospirillum lipoferum</name>
    <dbReference type="NCBI Taxonomy" id="193"/>
    <lineage>
        <taxon>Bacteria</taxon>
        <taxon>Pseudomonadati</taxon>
        <taxon>Pseudomonadota</taxon>
        <taxon>Alphaproteobacteria</taxon>
        <taxon>Rhodospirillales</taxon>
        <taxon>Azospirillaceae</taxon>
        <taxon>Azospirillum</taxon>
    </lineage>
</organism>
<dbReference type="InterPro" id="IPR018551">
    <property type="entry name" value="DUF2007"/>
</dbReference>
<dbReference type="RefSeq" id="WP_149232526.1">
    <property type="nucleotide sequence ID" value="NZ_JALJXJ010000010.1"/>
</dbReference>
<dbReference type="InterPro" id="IPR011322">
    <property type="entry name" value="N-reg_PII-like_a/b"/>
</dbReference>
<sequence length="68" mass="7353">MTELLRTTDPVRLSWLVALLADAGIEAIVLDNHTSILEGSIGAIPRRLMVDTEDAAQAIRILREAGEA</sequence>
<dbReference type="EMBL" id="VTTN01000007">
    <property type="protein sequence ID" value="KAA0594765.1"/>
    <property type="molecule type" value="Genomic_DNA"/>
</dbReference>
<accession>A0A5A9GLT1</accession>
<keyword evidence="3" id="KW-1185">Reference proteome</keyword>
<protein>
    <submittedName>
        <fullName evidence="2">DUF2007 domain-containing protein</fullName>
    </submittedName>
</protein>
<reference evidence="2 3" key="1">
    <citation type="submission" date="2019-08" db="EMBL/GenBank/DDBJ databases">
        <authorList>
            <person name="Grouzdev D."/>
            <person name="Tikhonova E."/>
            <person name="Kravchenko I."/>
        </authorList>
    </citation>
    <scope>NUCLEOTIDE SEQUENCE [LARGE SCALE GENOMIC DNA]</scope>
    <source>
        <strain evidence="2 3">59b</strain>
    </source>
</reference>
<feature type="domain" description="DUF2007" evidence="1">
    <location>
        <begin position="1"/>
        <end position="66"/>
    </location>
</feature>
<comment type="caution">
    <text evidence="2">The sequence shown here is derived from an EMBL/GenBank/DDBJ whole genome shotgun (WGS) entry which is preliminary data.</text>
</comment>
<dbReference type="SUPFAM" id="SSF54913">
    <property type="entry name" value="GlnB-like"/>
    <property type="match status" value="1"/>
</dbReference>
<dbReference type="Gene3D" id="3.30.70.790">
    <property type="entry name" value="UreE, C-terminal domain"/>
    <property type="match status" value="1"/>
</dbReference>
<dbReference type="OrthoDB" id="5297170at2"/>
<evidence type="ECO:0000259" key="1">
    <source>
        <dbReference type="Pfam" id="PF09413"/>
    </source>
</evidence>
<evidence type="ECO:0000313" key="2">
    <source>
        <dbReference type="EMBL" id="KAA0594765.1"/>
    </source>
</evidence>